<protein>
    <submittedName>
        <fullName evidence="1">Uncharacterized protein</fullName>
    </submittedName>
</protein>
<evidence type="ECO:0000313" key="2">
    <source>
        <dbReference type="Proteomes" id="UP000002791"/>
    </source>
</evidence>
<reference evidence="1 2" key="1">
    <citation type="submission" date="2011-11" db="EMBL/GenBank/DDBJ databases">
        <title>The Noncontiguous Finished sequence of Saccharomonospora cyanea NA-134.</title>
        <authorList>
            <consortium name="US DOE Joint Genome Institute"/>
            <person name="Lucas S."/>
            <person name="Han J."/>
            <person name="Lapidus A."/>
            <person name="Cheng J.-F."/>
            <person name="Goodwin L."/>
            <person name="Pitluck S."/>
            <person name="Peters L."/>
            <person name="Ovchinnikova G."/>
            <person name="Lu M."/>
            <person name="Detter J.C."/>
            <person name="Han C."/>
            <person name="Tapia R."/>
            <person name="Land M."/>
            <person name="Hauser L."/>
            <person name="Kyrpides N."/>
            <person name="Ivanova N."/>
            <person name="Pagani I."/>
            <person name="Brambilla E.-M."/>
            <person name="Klenk H.-P."/>
            <person name="Woyke T."/>
        </authorList>
    </citation>
    <scope>NUCLEOTIDE SEQUENCE [LARGE SCALE GENOMIC DNA]</scope>
    <source>
        <strain evidence="1 2">NA-134</strain>
    </source>
</reference>
<dbReference type="AlphaFoldDB" id="H5XN00"/>
<accession>H5XN00</accession>
<keyword evidence="2" id="KW-1185">Reference proteome</keyword>
<gene>
    <name evidence="1" type="ORF">SaccyDRAFT_4354</name>
</gene>
<sequence length="51" mass="5883">MEVVLELDEAESDFVDPFEEPPDELLSEELDDDFEGFEAADVFESDRESVR</sequence>
<proteinExistence type="predicted"/>
<organism evidence="1 2">
    <name type="scientific">Saccharomonospora cyanea NA-134</name>
    <dbReference type="NCBI Taxonomy" id="882082"/>
    <lineage>
        <taxon>Bacteria</taxon>
        <taxon>Bacillati</taxon>
        <taxon>Actinomycetota</taxon>
        <taxon>Actinomycetes</taxon>
        <taxon>Pseudonocardiales</taxon>
        <taxon>Pseudonocardiaceae</taxon>
        <taxon>Saccharomonospora</taxon>
    </lineage>
</organism>
<evidence type="ECO:0000313" key="1">
    <source>
        <dbReference type="EMBL" id="EHR63167.1"/>
    </source>
</evidence>
<name>H5XN00_9PSEU</name>
<dbReference type="EMBL" id="CM001440">
    <property type="protein sequence ID" value="EHR63167.1"/>
    <property type="molecule type" value="Genomic_DNA"/>
</dbReference>
<dbReference type="HOGENOM" id="CLU_3103504_0_0_11"/>
<dbReference type="Proteomes" id="UP000002791">
    <property type="component" value="Chromosome"/>
</dbReference>